<evidence type="ECO:0000259" key="7">
    <source>
        <dbReference type="PROSITE" id="PS50850"/>
    </source>
</evidence>
<feature type="transmembrane region" description="Helical" evidence="6">
    <location>
        <begin position="103"/>
        <end position="119"/>
    </location>
</feature>
<keyword evidence="3 6" id="KW-0812">Transmembrane</keyword>
<reference evidence="8 9" key="1">
    <citation type="submission" date="2015-09" db="EMBL/GenBank/DDBJ databases">
        <authorList>
            <consortium name="Pathogen Informatics"/>
        </authorList>
    </citation>
    <scope>NUCLEOTIDE SEQUENCE [LARGE SCALE GENOMIC DNA]</scope>
    <source>
        <strain evidence="8 9">2789STDY5608791</strain>
    </source>
</reference>
<dbReference type="InterPro" id="IPR036259">
    <property type="entry name" value="MFS_trans_sf"/>
</dbReference>
<evidence type="ECO:0000256" key="6">
    <source>
        <dbReference type="SAM" id="Phobius"/>
    </source>
</evidence>
<dbReference type="InterPro" id="IPR050375">
    <property type="entry name" value="MFS_TsgA-like"/>
</dbReference>
<gene>
    <name evidence="8" type="primary">fucP_2</name>
    <name evidence="8" type="ORF">ERS417307_01574</name>
</gene>
<dbReference type="SUPFAM" id="SSF103473">
    <property type="entry name" value="MFS general substrate transporter"/>
    <property type="match status" value="1"/>
</dbReference>
<feature type="transmembrane region" description="Helical" evidence="6">
    <location>
        <begin position="336"/>
        <end position="359"/>
    </location>
</feature>
<evidence type="ECO:0000256" key="2">
    <source>
        <dbReference type="ARBA" id="ARBA00022475"/>
    </source>
</evidence>
<sequence>MFIFAPAIINRLATIVWNYHIMKQKRIPLVGGQYLVPFILITSLFFLWGFAHAILNVLNKHFQEILDITKTHSAFIQMTMYMGYFIMAIPAGLFISRFGYRRGVVFGLLLYGIGSLLFIPGQHYLSFNLFLFALFVIGCGLTFLETAANPYATELGAKETAASRLNFAQSFNGLGCICAPVLAGLLLFSKDGQTGSGNVALPYICMGVIVLLVALVFSRIKLPEIEHSVEVDEAGNKVGLWSHRLFIFGLIALFAYEVGEISINSFFINYVVEQNWMNAREASVVLSFGGLGLFMLGRFAGSWIMGRVRAEKMLLVCATGTVMTTLLVLLDVGMVSLAALLCGYAFEAIMFPTIFALSLRGLGNHTKRASSFLMMSPVGGVVGPLLMGLVADHTTMVWAFIVPLVAYCVVWAYARKMVSVSTASSI</sequence>
<feature type="transmembrane region" description="Helical" evidence="6">
    <location>
        <begin position="282"/>
        <end position="301"/>
    </location>
</feature>
<dbReference type="Pfam" id="PF07690">
    <property type="entry name" value="MFS_1"/>
    <property type="match status" value="1"/>
</dbReference>
<dbReference type="EMBL" id="CYZF01000004">
    <property type="protein sequence ID" value="CUO39179.1"/>
    <property type="molecule type" value="Genomic_DNA"/>
</dbReference>
<feature type="domain" description="Major facilitator superfamily (MFS) profile" evidence="7">
    <location>
        <begin position="37"/>
        <end position="426"/>
    </location>
</feature>
<proteinExistence type="predicted"/>
<comment type="subcellular location">
    <subcellularLocation>
        <location evidence="1">Cell inner membrane</location>
        <topology evidence="1">Multi-pass membrane protein</topology>
    </subcellularLocation>
</comment>
<dbReference type="InterPro" id="IPR011701">
    <property type="entry name" value="MFS"/>
</dbReference>
<name>A0A174ERQ3_BACUN</name>
<evidence type="ECO:0000256" key="5">
    <source>
        <dbReference type="ARBA" id="ARBA00023136"/>
    </source>
</evidence>
<evidence type="ECO:0000256" key="3">
    <source>
        <dbReference type="ARBA" id="ARBA00022692"/>
    </source>
</evidence>
<feature type="transmembrane region" description="Helical" evidence="6">
    <location>
        <begin position="396"/>
        <end position="414"/>
    </location>
</feature>
<feature type="transmembrane region" description="Helical" evidence="6">
    <location>
        <begin position="313"/>
        <end position="330"/>
    </location>
</feature>
<dbReference type="Gene3D" id="1.20.1250.20">
    <property type="entry name" value="MFS general substrate transporter like domains"/>
    <property type="match status" value="2"/>
</dbReference>
<evidence type="ECO:0000256" key="4">
    <source>
        <dbReference type="ARBA" id="ARBA00022989"/>
    </source>
</evidence>
<feature type="transmembrane region" description="Helical" evidence="6">
    <location>
        <begin position="200"/>
        <end position="218"/>
    </location>
</feature>
<dbReference type="GO" id="GO:0022857">
    <property type="term" value="F:transmembrane transporter activity"/>
    <property type="evidence" value="ECO:0007669"/>
    <property type="project" value="InterPro"/>
</dbReference>
<feature type="transmembrane region" description="Helical" evidence="6">
    <location>
        <begin position="125"/>
        <end position="144"/>
    </location>
</feature>
<keyword evidence="5 6" id="KW-0472">Membrane</keyword>
<keyword evidence="4 6" id="KW-1133">Transmembrane helix</keyword>
<feature type="transmembrane region" description="Helical" evidence="6">
    <location>
        <begin position="165"/>
        <end position="188"/>
    </location>
</feature>
<dbReference type="InterPro" id="IPR020846">
    <property type="entry name" value="MFS_dom"/>
</dbReference>
<dbReference type="PANTHER" id="PTHR43702:SF3">
    <property type="entry name" value="PROTEIN TSGA"/>
    <property type="match status" value="1"/>
</dbReference>
<evidence type="ECO:0000313" key="8">
    <source>
        <dbReference type="EMBL" id="CUO39179.1"/>
    </source>
</evidence>
<organism evidence="8 9">
    <name type="scientific">Bacteroides uniformis</name>
    <dbReference type="NCBI Taxonomy" id="820"/>
    <lineage>
        <taxon>Bacteria</taxon>
        <taxon>Pseudomonadati</taxon>
        <taxon>Bacteroidota</taxon>
        <taxon>Bacteroidia</taxon>
        <taxon>Bacteroidales</taxon>
        <taxon>Bacteroidaceae</taxon>
        <taxon>Bacteroides</taxon>
    </lineage>
</organism>
<dbReference type="GO" id="GO:0005886">
    <property type="term" value="C:plasma membrane"/>
    <property type="evidence" value="ECO:0007669"/>
    <property type="project" value="UniProtKB-SubCell"/>
</dbReference>
<dbReference type="AlphaFoldDB" id="A0A174ERQ3"/>
<feature type="transmembrane region" description="Helical" evidence="6">
    <location>
        <begin position="75"/>
        <end position="96"/>
    </location>
</feature>
<dbReference type="CDD" id="cd17394">
    <property type="entry name" value="MFS_FucP_like"/>
    <property type="match status" value="1"/>
</dbReference>
<feature type="transmembrane region" description="Helical" evidence="6">
    <location>
        <begin position="245"/>
        <end position="270"/>
    </location>
</feature>
<feature type="transmembrane region" description="Helical" evidence="6">
    <location>
        <begin position="371"/>
        <end position="390"/>
    </location>
</feature>
<dbReference type="Proteomes" id="UP000095419">
    <property type="component" value="Unassembled WGS sequence"/>
</dbReference>
<evidence type="ECO:0000313" key="9">
    <source>
        <dbReference type="Proteomes" id="UP000095419"/>
    </source>
</evidence>
<keyword evidence="2" id="KW-1003">Cell membrane</keyword>
<evidence type="ECO:0000256" key="1">
    <source>
        <dbReference type="ARBA" id="ARBA00004429"/>
    </source>
</evidence>
<dbReference type="PANTHER" id="PTHR43702">
    <property type="entry name" value="L-FUCOSE-PROTON SYMPORTER"/>
    <property type="match status" value="1"/>
</dbReference>
<feature type="transmembrane region" description="Helical" evidence="6">
    <location>
        <begin position="34"/>
        <end position="55"/>
    </location>
</feature>
<accession>A0A174ERQ3</accession>
<protein>
    <submittedName>
        <fullName evidence="8">L-fucose transporter</fullName>
    </submittedName>
</protein>
<dbReference type="PROSITE" id="PS50850">
    <property type="entry name" value="MFS"/>
    <property type="match status" value="1"/>
</dbReference>